<evidence type="ECO:0000256" key="4">
    <source>
        <dbReference type="PROSITE-ProRule" id="PRU00024"/>
    </source>
</evidence>
<dbReference type="PANTHER" id="PTHR25465:SF73">
    <property type="entry name" value="E3 UBIQUITIN_ISG15 LIGASE TRIM25 ISOFORM X1"/>
    <property type="match status" value="1"/>
</dbReference>
<keyword evidence="2 4" id="KW-0863">Zinc-finger</keyword>
<dbReference type="Gene3D" id="4.10.830.40">
    <property type="match status" value="1"/>
</dbReference>
<dbReference type="SUPFAM" id="SSF57845">
    <property type="entry name" value="B-box zinc-binding domain"/>
    <property type="match status" value="1"/>
</dbReference>
<dbReference type="InterPro" id="IPR000315">
    <property type="entry name" value="Znf_B-box"/>
</dbReference>
<evidence type="ECO:0000259" key="7">
    <source>
        <dbReference type="PROSITE" id="PS50089"/>
    </source>
</evidence>
<dbReference type="PROSITE" id="PS50119">
    <property type="entry name" value="ZF_BBOX"/>
    <property type="match status" value="1"/>
</dbReference>
<dbReference type="InterPro" id="IPR001841">
    <property type="entry name" value="Znf_RING"/>
</dbReference>
<dbReference type="GO" id="GO:0008270">
    <property type="term" value="F:zinc ion binding"/>
    <property type="evidence" value="ECO:0007669"/>
    <property type="project" value="UniProtKB-KW"/>
</dbReference>
<keyword evidence="10" id="KW-1185">Reference proteome</keyword>
<dbReference type="InterPro" id="IPR017907">
    <property type="entry name" value="Znf_RING_CS"/>
</dbReference>
<dbReference type="AlphaFoldDB" id="A0AAN8MA22"/>
<evidence type="ECO:0000256" key="6">
    <source>
        <dbReference type="SAM" id="MobiDB-lite"/>
    </source>
</evidence>
<dbReference type="Pfam" id="PF15227">
    <property type="entry name" value="zf-C3HC4_4"/>
    <property type="match status" value="1"/>
</dbReference>
<reference evidence="9 10" key="1">
    <citation type="submission" date="2021-04" db="EMBL/GenBank/DDBJ databases">
        <authorList>
            <person name="De Guttry C."/>
            <person name="Zahm M."/>
            <person name="Klopp C."/>
            <person name="Cabau C."/>
            <person name="Louis A."/>
            <person name="Berthelot C."/>
            <person name="Parey E."/>
            <person name="Roest Crollius H."/>
            <person name="Montfort J."/>
            <person name="Robinson-Rechavi M."/>
            <person name="Bucao C."/>
            <person name="Bouchez O."/>
            <person name="Gislard M."/>
            <person name="Lluch J."/>
            <person name="Milhes M."/>
            <person name="Lampietro C."/>
            <person name="Lopez Roques C."/>
            <person name="Donnadieu C."/>
            <person name="Braasch I."/>
            <person name="Desvignes T."/>
            <person name="Postlethwait J."/>
            <person name="Bobe J."/>
            <person name="Wedekind C."/>
            <person name="Guiguen Y."/>
        </authorList>
    </citation>
    <scope>NUCLEOTIDE SEQUENCE [LARGE SCALE GENOMIC DNA]</scope>
    <source>
        <strain evidence="9">Cs_M1</strain>
        <tissue evidence="9">Blood</tissue>
    </source>
</reference>
<dbReference type="InterPro" id="IPR013083">
    <property type="entry name" value="Znf_RING/FYVE/PHD"/>
</dbReference>
<evidence type="ECO:0000313" key="9">
    <source>
        <dbReference type="EMBL" id="KAK6323393.1"/>
    </source>
</evidence>
<proteinExistence type="predicted"/>
<dbReference type="SMART" id="SM00184">
    <property type="entry name" value="RING"/>
    <property type="match status" value="1"/>
</dbReference>
<dbReference type="EMBL" id="JAGTTL010000004">
    <property type="protein sequence ID" value="KAK6323393.1"/>
    <property type="molecule type" value="Genomic_DNA"/>
</dbReference>
<organism evidence="9 10">
    <name type="scientific">Coregonus suidteri</name>
    <dbReference type="NCBI Taxonomy" id="861788"/>
    <lineage>
        <taxon>Eukaryota</taxon>
        <taxon>Metazoa</taxon>
        <taxon>Chordata</taxon>
        <taxon>Craniata</taxon>
        <taxon>Vertebrata</taxon>
        <taxon>Euteleostomi</taxon>
        <taxon>Actinopterygii</taxon>
        <taxon>Neopterygii</taxon>
        <taxon>Teleostei</taxon>
        <taxon>Protacanthopterygii</taxon>
        <taxon>Salmoniformes</taxon>
        <taxon>Salmonidae</taxon>
        <taxon>Coregoninae</taxon>
        <taxon>Coregonus</taxon>
    </lineage>
</organism>
<protein>
    <recommendedName>
        <fullName evidence="11">E3 ubiquitin/ISG15 ligase TRIM25-like</fullName>
    </recommendedName>
</protein>
<dbReference type="Pfam" id="PF00643">
    <property type="entry name" value="zf-B_box"/>
    <property type="match status" value="1"/>
</dbReference>
<keyword evidence="3" id="KW-0862">Zinc</keyword>
<evidence type="ECO:0000259" key="8">
    <source>
        <dbReference type="PROSITE" id="PS50119"/>
    </source>
</evidence>
<dbReference type="SUPFAM" id="SSF57850">
    <property type="entry name" value="RING/U-box"/>
    <property type="match status" value="1"/>
</dbReference>
<feature type="region of interest" description="Disordered" evidence="6">
    <location>
        <begin position="431"/>
        <end position="501"/>
    </location>
</feature>
<name>A0AAN8MA22_9TELE</name>
<accession>A0AAN8MA22</accession>
<dbReference type="SMART" id="SM00336">
    <property type="entry name" value="BBOX"/>
    <property type="match status" value="1"/>
</dbReference>
<dbReference type="Proteomes" id="UP001356427">
    <property type="component" value="Unassembled WGS sequence"/>
</dbReference>
<evidence type="ECO:0000256" key="5">
    <source>
        <dbReference type="SAM" id="Coils"/>
    </source>
</evidence>
<feature type="coiled-coil region" evidence="5">
    <location>
        <begin position="265"/>
        <end position="292"/>
    </location>
</feature>
<evidence type="ECO:0000256" key="2">
    <source>
        <dbReference type="ARBA" id="ARBA00022771"/>
    </source>
</evidence>
<keyword evidence="5" id="KW-0175">Coiled coil</keyword>
<evidence type="ECO:0000256" key="1">
    <source>
        <dbReference type="ARBA" id="ARBA00022723"/>
    </source>
</evidence>
<dbReference type="CDD" id="cd19802">
    <property type="entry name" value="Bbox1_TRIM8-like"/>
    <property type="match status" value="1"/>
</dbReference>
<evidence type="ECO:0000256" key="3">
    <source>
        <dbReference type="ARBA" id="ARBA00022833"/>
    </source>
</evidence>
<dbReference type="Gene3D" id="3.30.40.10">
    <property type="entry name" value="Zinc/RING finger domain, C3HC4 (zinc finger)"/>
    <property type="match status" value="1"/>
</dbReference>
<feature type="domain" description="B box-type" evidence="8">
    <location>
        <begin position="216"/>
        <end position="257"/>
    </location>
</feature>
<dbReference type="PROSITE" id="PS50089">
    <property type="entry name" value="ZF_RING_2"/>
    <property type="match status" value="1"/>
</dbReference>
<keyword evidence="1" id="KW-0479">Metal-binding</keyword>
<evidence type="ECO:0000313" key="10">
    <source>
        <dbReference type="Proteomes" id="UP001356427"/>
    </source>
</evidence>
<gene>
    <name evidence="9" type="ORF">J4Q44_G00057320</name>
</gene>
<dbReference type="PROSITE" id="PS00518">
    <property type="entry name" value="ZF_RING_1"/>
    <property type="match status" value="1"/>
</dbReference>
<comment type="caution">
    <text evidence="9">The sequence shown here is derived from an EMBL/GenBank/DDBJ whole genome shotgun (WGS) entry which is preliminary data.</text>
</comment>
<feature type="compositionally biased region" description="Basic and acidic residues" evidence="6">
    <location>
        <begin position="479"/>
        <end position="501"/>
    </location>
</feature>
<feature type="compositionally biased region" description="Acidic residues" evidence="6">
    <location>
        <begin position="437"/>
        <end position="478"/>
    </location>
</feature>
<dbReference type="PANTHER" id="PTHR25465">
    <property type="entry name" value="B-BOX DOMAIN CONTAINING"/>
    <property type="match status" value="1"/>
</dbReference>
<feature type="domain" description="RING-type" evidence="7">
    <location>
        <begin position="56"/>
        <end position="98"/>
    </location>
</feature>
<dbReference type="Gene3D" id="3.30.160.60">
    <property type="entry name" value="Classic Zinc Finger"/>
    <property type="match status" value="1"/>
</dbReference>
<evidence type="ECO:0008006" key="11">
    <source>
        <dbReference type="Google" id="ProtNLM"/>
    </source>
</evidence>
<dbReference type="InterPro" id="IPR051051">
    <property type="entry name" value="E3_ubiq-ligase_TRIM/RNF"/>
</dbReference>
<sequence>MSPVSLTLKELLRPNYKYIGSSPSHISSAPFLSPFSIPIMATSMDQSTVLEDELTCPVCLDLFRDPHLLPCGHNFCLLCVRRLKRQAERGRFRCPECRESHRCSATSQKNFKLANIADDYRFRGQAASSRQQPDAGRLATAKTPVSVPCDYCPPGDTSEAGKGEPGAPGAGAGGAVVLAVKTCLKCEVSMCQEHVKPHLELPAFREHPLTEPLGDLRKRKCPEHDEMYRYYCMDDRVCVCNACTIEGGHAGHTIKTLKNTMKGLKGILETQLQKVDRKLSKAEKTLQEQKVEERINKKFLEESDQRITAVGEVLQVHLQGFLTALRDSTRSQGGECGPNIQRNIVKVAQDHARLQDVHSRIQNLAQENDPFRFLEAYKSSSKNFCRQLKKPLFYPEYVGVDTEGLAEALEVKQEDFLTNIRSCVSQLIDDICPSVREEEDTGGEEEEEEEEDDDDEDGSDGDEQEEAEEEMRSEEEEGIHDQNESADELHSSEGEEEIHSN</sequence>